<proteinExistence type="predicted"/>
<name>A0A6C0E2W6_9ZZZZ</name>
<sequence length="40" mass="5054">MDILYIFVLIVYSQYILYTIYIYIYIIYCNDTKNYSFYLD</sequence>
<dbReference type="EMBL" id="MN739731">
    <property type="protein sequence ID" value="QHT23456.1"/>
    <property type="molecule type" value="Genomic_DNA"/>
</dbReference>
<keyword evidence="1" id="KW-0472">Membrane</keyword>
<evidence type="ECO:0000256" key="1">
    <source>
        <dbReference type="SAM" id="Phobius"/>
    </source>
</evidence>
<reference evidence="2" key="1">
    <citation type="journal article" date="2020" name="Nature">
        <title>Giant virus diversity and host interactions through global metagenomics.</title>
        <authorList>
            <person name="Schulz F."/>
            <person name="Roux S."/>
            <person name="Paez-Espino D."/>
            <person name="Jungbluth S."/>
            <person name="Walsh D.A."/>
            <person name="Denef V.J."/>
            <person name="McMahon K.D."/>
            <person name="Konstantinidis K.T."/>
            <person name="Eloe-Fadrosh E.A."/>
            <person name="Kyrpides N.C."/>
            <person name="Woyke T."/>
        </authorList>
    </citation>
    <scope>NUCLEOTIDE SEQUENCE</scope>
    <source>
        <strain evidence="2">GVMAG-M-3300023179-116</strain>
    </source>
</reference>
<evidence type="ECO:0000313" key="2">
    <source>
        <dbReference type="EMBL" id="QHT23456.1"/>
    </source>
</evidence>
<keyword evidence="1" id="KW-0812">Transmembrane</keyword>
<protein>
    <submittedName>
        <fullName evidence="2">Uncharacterized protein</fullName>
    </submittedName>
</protein>
<keyword evidence="1" id="KW-1133">Transmembrane helix</keyword>
<feature type="transmembrane region" description="Helical" evidence="1">
    <location>
        <begin position="6"/>
        <end position="28"/>
    </location>
</feature>
<accession>A0A6C0E2W6</accession>
<organism evidence="2">
    <name type="scientific">viral metagenome</name>
    <dbReference type="NCBI Taxonomy" id="1070528"/>
    <lineage>
        <taxon>unclassified sequences</taxon>
        <taxon>metagenomes</taxon>
        <taxon>organismal metagenomes</taxon>
    </lineage>
</organism>
<dbReference type="AlphaFoldDB" id="A0A6C0E2W6"/>